<comment type="caution">
    <text evidence="1">The sequence shown here is derived from an EMBL/GenBank/DDBJ whole genome shotgun (WGS) entry which is preliminary data.</text>
</comment>
<dbReference type="Proteomes" id="UP001633002">
    <property type="component" value="Unassembled WGS sequence"/>
</dbReference>
<evidence type="ECO:0000313" key="2">
    <source>
        <dbReference type="Proteomes" id="UP001633002"/>
    </source>
</evidence>
<dbReference type="EMBL" id="JBJQOH010000004">
    <property type="protein sequence ID" value="KAL3689229.1"/>
    <property type="molecule type" value="Genomic_DNA"/>
</dbReference>
<organism evidence="1 2">
    <name type="scientific">Riccia sorocarpa</name>
    <dbReference type="NCBI Taxonomy" id="122646"/>
    <lineage>
        <taxon>Eukaryota</taxon>
        <taxon>Viridiplantae</taxon>
        <taxon>Streptophyta</taxon>
        <taxon>Embryophyta</taxon>
        <taxon>Marchantiophyta</taxon>
        <taxon>Marchantiopsida</taxon>
        <taxon>Marchantiidae</taxon>
        <taxon>Marchantiales</taxon>
        <taxon>Ricciaceae</taxon>
        <taxon>Riccia</taxon>
    </lineage>
</organism>
<protein>
    <submittedName>
        <fullName evidence="1">Uncharacterized protein</fullName>
    </submittedName>
</protein>
<dbReference type="Gene3D" id="2.40.70.10">
    <property type="entry name" value="Acid Proteases"/>
    <property type="match status" value="1"/>
</dbReference>
<sequence length="124" mass="14322">MADQSRKKPLGLLNQVETIFGSVSFLLNYVILHPKDRHGYDGLIGRPWLYGAKVITDWARKQATFPIQVVIVGRYRKRIRFVCRPLDLMMLVPSMQHFFKPCPALFTQARIRAWNMALTCANCV</sequence>
<dbReference type="InterPro" id="IPR021109">
    <property type="entry name" value="Peptidase_aspartic_dom_sf"/>
</dbReference>
<accession>A0ABD3HGF7</accession>
<gene>
    <name evidence="1" type="ORF">R1sor_015538</name>
</gene>
<reference evidence="1 2" key="1">
    <citation type="submission" date="2024-09" db="EMBL/GenBank/DDBJ databases">
        <title>Chromosome-scale assembly of Riccia sorocarpa.</title>
        <authorList>
            <person name="Paukszto L."/>
        </authorList>
    </citation>
    <scope>NUCLEOTIDE SEQUENCE [LARGE SCALE GENOMIC DNA]</scope>
    <source>
        <strain evidence="1">LP-2024</strain>
        <tissue evidence="1">Aerial parts of the thallus</tissue>
    </source>
</reference>
<proteinExistence type="predicted"/>
<name>A0ABD3HGF7_9MARC</name>
<keyword evidence="2" id="KW-1185">Reference proteome</keyword>
<dbReference type="AlphaFoldDB" id="A0ABD3HGF7"/>
<evidence type="ECO:0000313" key="1">
    <source>
        <dbReference type="EMBL" id="KAL3689229.1"/>
    </source>
</evidence>